<dbReference type="GO" id="GO:0070573">
    <property type="term" value="F:metallodipeptidase activity"/>
    <property type="evidence" value="ECO:0007669"/>
    <property type="project" value="InterPro"/>
</dbReference>
<evidence type="ECO:0000256" key="1">
    <source>
        <dbReference type="ARBA" id="ARBA00022997"/>
    </source>
</evidence>
<keyword evidence="4" id="KW-1185">Reference proteome</keyword>
<keyword evidence="2" id="KW-0479">Metal-binding</keyword>
<dbReference type="GO" id="GO:0046872">
    <property type="term" value="F:metal ion binding"/>
    <property type="evidence" value="ECO:0007669"/>
    <property type="project" value="UniProtKB-UniRule"/>
</dbReference>
<dbReference type="GO" id="GO:0006508">
    <property type="term" value="P:proteolysis"/>
    <property type="evidence" value="ECO:0007669"/>
    <property type="project" value="UniProtKB-KW"/>
</dbReference>
<dbReference type="Gene3D" id="3.20.20.140">
    <property type="entry name" value="Metal-dependent hydrolases"/>
    <property type="match status" value="1"/>
</dbReference>
<dbReference type="CDD" id="cd01301">
    <property type="entry name" value="rDP_like"/>
    <property type="match status" value="1"/>
</dbReference>
<keyword evidence="2" id="KW-0862">Zinc</keyword>
<dbReference type="EMBL" id="MU839827">
    <property type="protein sequence ID" value="KAK1760668.1"/>
    <property type="molecule type" value="Genomic_DNA"/>
</dbReference>
<evidence type="ECO:0000313" key="4">
    <source>
        <dbReference type="Proteomes" id="UP001239445"/>
    </source>
</evidence>
<evidence type="ECO:0000256" key="2">
    <source>
        <dbReference type="RuleBase" id="RU341113"/>
    </source>
</evidence>
<proteinExistence type="inferred from homology"/>
<keyword evidence="1 2" id="KW-0224">Dipeptidase</keyword>
<gene>
    <name evidence="3" type="ORF">QBC47DRAFT_11765</name>
</gene>
<dbReference type="SUPFAM" id="SSF51556">
    <property type="entry name" value="Metallo-dependent hydrolases"/>
    <property type="match status" value="1"/>
</dbReference>
<name>A0AAJ0BNW6_9PEZI</name>
<dbReference type="InterPro" id="IPR032466">
    <property type="entry name" value="Metal_Hydrolase"/>
</dbReference>
<accession>A0AAJ0BNW6</accession>
<comment type="catalytic activity">
    <reaction evidence="2">
        <text>an L-aminoacyl-L-amino acid + H2O = 2 an L-alpha-amino acid</text>
        <dbReference type="Rhea" id="RHEA:48940"/>
        <dbReference type="ChEBI" id="CHEBI:15377"/>
        <dbReference type="ChEBI" id="CHEBI:59869"/>
        <dbReference type="ChEBI" id="CHEBI:77460"/>
        <dbReference type="EC" id="3.4.13.19"/>
    </reaction>
</comment>
<keyword evidence="2" id="KW-0482">Metalloprotease</keyword>
<comment type="caution">
    <text evidence="3">The sequence shown here is derived from an EMBL/GenBank/DDBJ whole genome shotgun (WGS) entry which is preliminary data.</text>
</comment>
<dbReference type="AlphaFoldDB" id="A0AAJ0BNW6"/>
<keyword evidence="2" id="KW-0645">Protease</keyword>
<comment type="cofactor">
    <cofactor evidence="2">
        <name>Zn(2+)</name>
        <dbReference type="ChEBI" id="CHEBI:29105"/>
    </cofactor>
</comment>
<evidence type="ECO:0000313" key="3">
    <source>
        <dbReference type="EMBL" id="KAK1760668.1"/>
    </source>
</evidence>
<dbReference type="PANTHER" id="PTHR10443">
    <property type="entry name" value="MICROSOMAL DIPEPTIDASE"/>
    <property type="match status" value="1"/>
</dbReference>
<dbReference type="Proteomes" id="UP001239445">
    <property type="component" value="Unassembled WGS sequence"/>
</dbReference>
<dbReference type="Pfam" id="PF01244">
    <property type="entry name" value="Peptidase_M19"/>
    <property type="match status" value="1"/>
</dbReference>
<reference evidence="3" key="1">
    <citation type="submission" date="2023-06" db="EMBL/GenBank/DDBJ databases">
        <title>Genome-scale phylogeny and comparative genomics of the fungal order Sordariales.</title>
        <authorList>
            <consortium name="Lawrence Berkeley National Laboratory"/>
            <person name="Hensen N."/>
            <person name="Bonometti L."/>
            <person name="Westerberg I."/>
            <person name="Brannstrom I.O."/>
            <person name="Guillou S."/>
            <person name="Cros-Aarteil S."/>
            <person name="Calhoun S."/>
            <person name="Haridas S."/>
            <person name="Kuo A."/>
            <person name="Mondo S."/>
            <person name="Pangilinan J."/>
            <person name="Riley R."/>
            <person name="Labutti K."/>
            <person name="Andreopoulos B."/>
            <person name="Lipzen A."/>
            <person name="Chen C."/>
            <person name="Yanf M."/>
            <person name="Daum C."/>
            <person name="Ng V."/>
            <person name="Clum A."/>
            <person name="Steindorff A."/>
            <person name="Ohm R."/>
            <person name="Martin F."/>
            <person name="Silar P."/>
            <person name="Natvig D."/>
            <person name="Lalanne C."/>
            <person name="Gautier V."/>
            <person name="Ament-Velasquez S.L."/>
            <person name="Kruys A."/>
            <person name="Hutchinson M.I."/>
            <person name="Powell A.J."/>
            <person name="Barry K."/>
            <person name="Miller A.N."/>
            <person name="Grigoriev I.V."/>
            <person name="Debuchy R."/>
            <person name="Gladieux P."/>
            <person name="Thoren M.H."/>
            <person name="Johannesson H."/>
        </authorList>
    </citation>
    <scope>NUCLEOTIDE SEQUENCE</scope>
    <source>
        <strain evidence="3">PSN4</strain>
    </source>
</reference>
<protein>
    <recommendedName>
        <fullName evidence="2">Dipeptidase</fullName>
        <ecNumber evidence="2">3.4.13.19</ecNumber>
    </recommendedName>
</protein>
<dbReference type="PANTHER" id="PTHR10443:SF12">
    <property type="entry name" value="DIPEPTIDASE"/>
    <property type="match status" value="1"/>
</dbReference>
<dbReference type="InterPro" id="IPR008257">
    <property type="entry name" value="Pept_M19"/>
</dbReference>
<dbReference type="EC" id="3.4.13.19" evidence="2"/>
<sequence length="452" mass="49547">MAPGTHPGLRAAQALRTVVFLTFCLFLVAFQFAPASDWTFLDDLRSGNQAGTEIHDRVKHILKGTPLIDGHNDLAIFLRAYLNNHISWPNFTKPFENGTLPFHTDLARLRQGQAGGAFWSVFWPCPPNGTDYSTANYSPIVRATLDQIDVMTRLLAAYPSDFSPSSLSPKTARQAFLSHGKLISPLGIEGLHQIGNSAATLRAFHAQGVRYATLTHNCGNRYADAALWENPFRVAPPVHHGVSRAGRALVAEMNRLGVIVDLSHTSVDTQLAVLGGGPDSWEGSAAPVMFSHSSVHRLCPHPRNVQDHVLDLLKKRNGVVMINFAPDFVSCVDAGRENGVPDFYPPNSTLEWVAEHVLYVGRRIGFDHVGLGSDFDGITSTPRGLEDVSKFPDLVAELLKRGVSDEDAAKVVGGNVLRVWEDVEAVAEKLQKQGQPVLEDDLESPWWSHSYT</sequence>
<comment type="similarity">
    <text evidence="2">Belongs to the metallo-dependent hydrolases superfamily. Peptidase M19 family.</text>
</comment>
<organism evidence="3 4">
    <name type="scientific">Echria macrotheca</name>
    <dbReference type="NCBI Taxonomy" id="438768"/>
    <lineage>
        <taxon>Eukaryota</taxon>
        <taxon>Fungi</taxon>
        <taxon>Dikarya</taxon>
        <taxon>Ascomycota</taxon>
        <taxon>Pezizomycotina</taxon>
        <taxon>Sordariomycetes</taxon>
        <taxon>Sordariomycetidae</taxon>
        <taxon>Sordariales</taxon>
        <taxon>Schizotheciaceae</taxon>
        <taxon>Echria</taxon>
    </lineage>
</organism>
<dbReference type="PROSITE" id="PS51365">
    <property type="entry name" value="RENAL_DIPEPTIDASE_2"/>
    <property type="match status" value="1"/>
</dbReference>
<keyword evidence="2" id="KW-0378">Hydrolase</keyword>